<dbReference type="VEuPathDB" id="VectorBase:GAUT010738"/>
<proteinExistence type="predicted"/>
<organism evidence="1 2">
    <name type="scientific">Glossina austeni</name>
    <name type="common">Savannah tsetse fly</name>
    <dbReference type="NCBI Taxonomy" id="7395"/>
    <lineage>
        <taxon>Eukaryota</taxon>
        <taxon>Metazoa</taxon>
        <taxon>Ecdysozoa</taxon>
        <taxon>Arthropoda</taxon>
        <taxon>Hexapoda</taxon>
        <taxon>Insecta</taxon>
        <taxon>Pterygota</taxon>
        <taxon>Neoptera</taxon>
        <taxon>Endopterygota</taxon>
        <taxon>Diptera</taxon>
        <taxon>Brachycera</taxon>
        <taxon>Muscomorpha</taxon>
        <taxon>Hippoboscoidea</taxon>
        <taxon>Glossinidae</taxon>
        <taxon>Glossina</taxon>
    </lineage>
</organism>
<accession>A0A1A9UNY7</accession>
<evidence type="ECO:0000313" key="2">
    <source>
        <dbReference type="Proteomes" id="UP000078200"/>
    </source>
</evidence>
<dbReference type="Proteomes" id="UP000078200">
    <property type="component" value="Unassembled WGS sequence"/>
</dbReference>
<reference evidence="1" key="1">
    <citation type="submission" date="2020-05" db="UniProtKB">
        <authorList>
            <consortium name="EnsemblMetazoa"/>
        </authorList>
    </citation>
    <scope>IDENTIFICATION</scope>
    <source>
        <strain evidence="1">TTRI</strain>
    </source>
</reference>
<keyword evidence="2" id="KW-1185">Reference proteome</keyword>
<name>A0A1A9UNY7_GLOAU</name>
<protein>
    <submittedName>
        <fullName evidence="1">Uncharacterized protein</fullName>
    </submittedName>
</protein>
<dbReference type="EnsemblMetazoa" id="GAUT010738-RA">
    <property type="protein sequence ID" value="GAUT010738-PA"/>
    <property type="gene ID" value="GAUT010738"/>
</dbReference>
<sequence length="142" mass="15760">MLHILLLKAISPIVNRSHVRVAQLSVNMLDLASRVVNNEFTSTIISVILIKYDQTDSQSSLIEIASIEEKKIQKKSALCKLFQSSRIAEAANIPMFATQKEQISTNADKIDITIPGVSREVKHATVTDLATLAARKRQSEME</sequence>
<evidence type="ECO:0000313" key="1">
    <source>
        <dbReference type="EnsemblMetazoa" id="GAUT010738-PA"/>
    </source>
</evidence>
<dbReference type="AlphaFoldDB" id="A0A1A9UNY7"/>